<dbReference type="EMBL" id="HACA01024313">
    <property type="protein sequence ID" value="CDW41674.1"/>
    <property type="molecule type" value="Transcribed_RNA"/>
</dbReference>
<feature type="non-terminal residue" evidence="1">
    <location>
        <position position="128"/>
    </location>
</feature>
<reference evidence="1" key="1">
    <citation type="submission" date="2014-05" db="EMBL/GenBank/DDBJ databases">
        <authorList>
            <person name="Chronopoulou M."/>
        </authorList>
    </citation>
    <scope>NUCLEOTIDE SEQUENCE</scope>
    <source>
        <tissue evidence="1">Whole organism</tissue>
    </source>
</reference>
<evidence type="ECO:0000313" key="1">
    <source>
        <dbReference type="EMBL" id="CDW41674.1"/>
    </source>
</evidence>
<proteinExistence type="predicted"/>
<dbReference type="AlphaFoldDB" id="A0A0K2UTT0"/>
<accession>A0A0K2UTT0</accession>
<dbReference type="OrthoDB" id="6381175at2759"/>
<sequence>MSMESEQGQDLKPHSEPFVLYGKNPPSYQFYKHFKALKNEELHYDQMSMDEINPFWNKKYSKSIVGEIKNLQFDSKEMVRPAPFVHRRFDSLNRPHVRTCSKLCNHPMNRELKKENDEFFKNTKISWV</sequence>
<protein>
    <submittedName>
        <fullName evidence="1">Uncharacterized protein</fullName>
    </submittedName>
</protein>
<organism evidence="1">
    <name type="scientific">Lepeophtheirus salmonis</name>
    <name type="common">Salmon louse</name>
    <name type="synonym">Caligus salmonis</name>
    <dbReference type="NCBI Taxonomy" id="72036"/>
    <lineage>
        <taxon>Eukaryota</taxon>
        <taxon>Metazoa</taxon>
        <taxon>Ecdysozoa</taxon>
        <taxon>Arthropoda</taxon>
        <taxon>Crustacea</taxon>
        <taxon>Multicrustacea</taxon>
        <taxon>Hexanauplia</taxon>
        <taxon>Copepoda</taxon>
        <taxon>Siphonostomatoida</taxon>
        <taxon>Caligidae</taxon>
        <taxon>Lepeophtheirus</taxon>
    </lineage>
</organism>
<name>A0A0K2UTT0_LEPSM</name>